<evidence type="ECO:0000313" key="2">
    <source>
        <dbReference type="EMBL" id="MEQ2159485.1"/>
    </source>
</evidence>
<feature type="region of interest" description="Disordered" evidence="1">
    <location>
        <begin position="51"/>
        <end position="83"/>
    </location>
</feature>
<keyword evidence="3" id="KW-1185">Reference proteome</keyword>
<proteinExistence type="predicted"/>
<protein>
    <submittedName>
        <fullName evidence="2">Uncharacterized protein</fullName>
    </submittedName>
</protein>
<organism evidence="2 3">
    <name type="scientific">Goodea atripinnis</name>
    <dbReference type="NCBI Taxonomy" id="208336"/>
    <lineage>
        <taxon>Eukaryota</taxon>
        <taxon>Metazoa</taxon>
        <taxon>Chordata</taxon>
        <taxon>Craniata</taxon>
        <taxon>Vertebrata</taxon>
        <taxon>Euteleostomi</taxon>
        <taxon>Actinopterygii</taxon>
        <taxon>Neopterygii</taxon>
        <taxon>Teleostei</taxon>
        <taxon>Neoteleostei</taxon>
        <taxon>Acanthomorphata</taxon>
        <taxon>Ovalentaria</taxon>
        <taxon>Atherinomorphae</taxon>
        <taxon>Cyprinodontiformes</taxon>
        <taxon>Goodeidae</taxon>
        <taxon>Goodea</taxon>
    </lineage>
</organism>
<dbReference type="Proteomes" id="UP001476798">
    <property type="component" value="Unassembled WGS sequence"/>
</dbReference>
<name>A0ABV0MK48_9TELE</name>
<dbReference type="EMBL" id="JAHRIO010002504">
    <property type="protein sequence ID" value="MEQ2159485.1"/>
    <property type="molecule type" value="Genomic_DNA"/>
</dbReference>
<accession>A0ABV0MK48</accession>
<reference evidence="2 3" key="1">
    <citation type="submission" date="2021-06" db="EMBL/GenBank/DDBJ databases">
        <authorList>
            <person name="Palmer J.M."/>
        </authorList>
    </citation>
    <scope>NUCLEOTIDE SEQUENCE [LARGE SCALE GENOMIC DNA]</scope>
    <source>
        <strain evidence="2 3">GA_2019</strain>
        <tissue evidence="2">Muscle</tissue>
    </source>
</reference>
<gene>
    <name evidence="2" type="ORF">GOODEAATRI_023382</name>
</gene>
<comment type="caution">
    <text evidence="2">The sequence shown here is derived from an EMBL/GenBank/DDBJ whole genome shotgun (WGS) entry which is preliminary data.</text>
</comment>
<sequence length="141" mass="16079">MHLHFLFSRQGEDEGVGEEEAHRLPSCLNLFPLPRWPRLLRRCLVTVRGWQSAGNRKPRERGKVSKLPQRTMEGENGKRVSSVPIIPHKQRRKFCHIGGTAVPPTSPSSPLPLCHQIRGFQRRRSLAIIAQGVTSKRHRPC</sequence>
<evidence type="ECO:0000256" key="1">
    <source>
        <dbReference type="SAM" id="MobiDB-lite"/>
    </source>
</evidence>
<evidence type="ECO:0000313" key="3">
    <source>
        <dbReference type="Proteomes" id="UP001476798"/>
    </source>
</evidence>